<keyword evidence="3" id="KW-1185">Reference proteome</keyword>
<proteinExistence type="predicted"/>
<name>A0A2I0W779_9ASPA</name>
<dbReference type="Proteomes" id="UP000233837">
    <property type="component" value="Unassembled WGS sequence"/>
</dbReference>
<sequence>MQCQIYTCYKAKNCIRKFYRCPRNIWENDCRYFRWFDEENDETEDIIHLRSANASKVHSKHAISVTFELLQIKLLLVILILLVAVVVNSLSKTCNCK</sequence>
<reference evidence="2 3" key="1">
    <citation type="journal article" date="2016" name="Sci. Rep.">
        <title>The Dendrobium catenatum Lindl. genome sequence provides insights into polysaccharide synthase, floral development and adaptive evolution.</title>
        <authorList>
            <person name="Zhang G.Q."/>
            <person name="Xu Q."/>
            <person name="Bian C."/>
            <person name="Tsai W.C."/>
            <person name="Yeh C.M."/>
            <person name="Liu K.W."/>
            <person name="Yoshida K."/>
            <person name="Zhang L.S."/>
            <person name="Chang S.B."/>
            <person name="Chen F."/>
            <person name="Shi Y."/>
            <person name="Su Y.Y."/>
            <person name="Zhang Y.Q."/>
            <person name="Chen L.J."/>
            <person name="Yin Y."/>
            <person name="Lin M."/>
            <person name="Huang H."/>
            <person name="Deng H."/>
            <person name="Wang Z.W."/>
            <person name="Zhu S.L."/>
            <person name="Zhao X."/>
            <person name="Deng C."/>
            <person name="Niu S.C."/>
            <person name="Huang J."/>
            <person name="Wang M."/>
            <person name="Liu G.H."/>
            <person name="Yang H.J."/>
            <person name="Xiao X.J."/>
            <person name="Hsiao Y.Y."/>
            <person name="Wu W.L."/>
            <person name="Chen Y.Y."/>
            <person name="Mitsuda N."/>
            <person name="Ohme-Takagi M."/>
            <person name="Luo Y.B."/>
            <person name="Van de Peer Y."/>
            <person name="Liu Z.J."/>
        </authorList>
    </citation>
    <scope>NUCLEOTIDE SEQUENCE [LARGE SCALE GENOMIC DNA]</scope>
    <source>
        <tissue evidence="2">The whole plant</tissue>
    </source>
</reference>
<evidence type="ECO:0000313" key="2">
    <source>
        <dbReference type="EMBL" id="PKU71513.1"/>
    </source>
</evidence>
<accession>A0A2I0W779</accession>
<dbReference type="EMBL" id="KZ502877">
    <property type="protein sequence ID" value="PKU71513.1"/>
    <property type="molecule type" value="Genomic_DNA"/>
</dbReference>
<evidence type="ECO:0008006" key="4">
    <source>
        <dbReference type="Google" id="ProtNLM"/>
    </source>
</evidence>
<dbReference type="AlphaFoldDB" id="A0A2I0W779"/>
<keyword evidence="1" id="KW-0472">Membrane</keyword>
<protein>
    <recommendedName>
        <fullName evidence="4">Zinc finger GRF-type domain-containing protein</fullName>
    </recommendedName>
</protein>
<keyword evidence="1" id="KW-0812">Transmembrane</keyword>
<gene>
    <name evidence="2" type="ORF">MA16_Dca004355</name>
</gene>
<keyword evidence="1" id="KW-1133">Transmembrane helix</keyword>
<feature type="transmembrane region" description="Helical" evidence="1">
    <location>
        <begin position="70"/>
        <end position="90"/>
    </location>
</feature>
<reference evidence="2 3" key="2">
    <citation type="journal article" date="2017" name="Nature">
        <title>The Apostasia genome and the evolution of orchids.</title>
        <authorList>
            <person name="Zhang G.Q."/>
            <person name="Liu K.W."/>
            <person name="Li Z."/>
            <person name="Lohaus R."/>
            <person name="Hsiao Y.Y."/>
            <person name="Niu S.C."/>
            <person name="Wang J.Y."/>
            <person name="Lin Y.C."/>
            <person name="Xu Q."/>
            <person name="Chen L.J."/>
            <person name="Yoshida K."/>
            <person name="Fujiwara S."/>
            <person name="Wang Z.W."/>
            <person name="Zhang Y.Q."/>
            <person name="Mitsuda N."/>
            <person name="Wang M."/>
            <person name="Liu G.H."/>
            <person name="Pecoraro L."/>
            <person name="Huang H.X."/>
            <person name="Xiao X.J."/>
            <person name="Lin M."/>
            <person name="Wu X.Y."/>
            <person name="Wu W.L."/>
            <person name="Chen Y.Y."/>
            <person name="Chang S.B."/>
            <person name="Sakamoto S."/>
            <person name="Ohme-Takagi M."/>
            <person name="Yagi M."/>
            <person name="Zeng S.J."/>
            <person name="Shen C.Y."/>
            <person name="Yeh C.M."/>
            <person name="Luo Y.B."/>
            <person name="Tsai W.C."/>
            <person name="Van de Peer Y."/>
            <person name="Liu Z.J."/>
        </authorList>
    </citation>
    <scope>NUCLEOTIDE SEQUENCE [LARGE SCALE GENOMIC DNA]</scope>
    <source>
        <tissue evidence="2">The whole plant</tissue>
    </source>
</reference>
<organism evidence="2 3">
    <name type="scientific">Dendrobium catenatum</name>
    <dbReference type="NCBI Taxonomy" id="906689"/>
    <lineage>
        <taxon>Eukaryota</taxon>
        <taxon>Viridiplantae</taxon>
        <taxon>Streptophyta</taxon>
        <taxon>Embryophyta</taxon>
        <taxon>Tracheophyta</taxon>
        <taxon>Spermatophyta</taxon>
        <taxon>Magnoliopsida</taxon>
        <taxon>Liliopsida</taxon>
        <taxon>Asparagales</taxon>
        <taxon>Orchidaceae</taxon>
        <taxon>Epidendroideae</taxon>
        <taxon>Malaxideae</taxon>
        <taxon>Dendrobiinae</taxon>
        <taxon>Dendrobium</taxon>
    </lineage>
</organism>
<evidence type="ECO:0000256" key="1">
    <source>
        <dbReference type="SAM" id="Phobius"/>
    </source>
</evidence>
<evidence type="ECO:0000313" key="3">
    <source>
        <dbReference type="Proteomes" id="UP000233837"/>
    </source>
</evidence>